<keyword evidence="4" id="KW-0808">Transferase</keyword>
<dbReference type="GO" id="GO:0016036">
    <property type="term" value="P:cellular response to phosphate starvation"/>
    <property type="evidence" value="ECO:0007669"/>
    <property type="project" value="TreeGrafter"/>
</dbReference>
<dbReference type="InterPro" id="IPR050351">
    <property type="entry name" value="BphY/WalK/GraS-like"/>
</dbReference>
<dbReference type="SUPFAM" id="SSF55874">
    <property type="entry name" value="ATPase domain of HSP90 chaperone/DNA topoisomerase II/histidine kinase"/>
    <property type="match status" value="1"/>
</dbReference>
<name>A0A2T5HXN1_9PROT</name>
<evidence type="ECO:0000256" key="1">
    <source>
        <dbReference type="ARBA" id="ARBA00000085"/>
    </source>
</evidence>
<accession>A0A2T5HXN1</accession>
<dbReference type="GO" id="GO:0000155">
    <property type="term" value="F:phosphorelay sensor kinase activity"/>
    <property type="evidence" value="ECO:0007669"/>
    <property type="project" value="InterPro"/>
</dbReference>
<sequence length="224" mass="24888">MVSADLAHELRTPINNPRGEAEVALSRPREAPEYREILASSLEEYDRLSRVMDSLLFLARADNAQAMITRSRIDVRTEVTKVINFYEALAAEQKVRVTCMGDGTMDADPILFRRIISNLLSNALRYTPGGGEVAFSIQCIDSGIEVVCRDSGAGIAQEHLSKIFDRFYRVNPSRNTKKEGAGLGLAIVKSIVGFTMAGSVYKALLAKALPYSFSFRHNIRHSFR</sequence>
<dbReference type="PRINTS" id="PR00344">
    <property type="entry name" value="BCTRLSENSOR"/>
</dbReference>
<dbReference type="Gene3D" id="3.30.565.10">
    <property type="entry name" value="Histidine kinase-like ATPase, C-terminal domain"/>
    <property type="match status" value="1"/>
</dbReference>
<evidence type="ECO:0000256" key="2">
    <source>
        <dbReference type="ARBA" id="ARBA00012438"/>
    </source>
</evidence>
<dbReference type="PROSITE" id="PS50109">
    <property type="entry name" value="HIS_KIN"/>
    <property type="match status" value="1"/>
</dbReference>
<dbReference type="PANTHER" id="PTHR45453">
    <property type="entry name" value="PHOSPHATE REGULON SENSOR PROTEIN PHOR"/>
    <property type="match status" value="1"/>
</dbReference>
<protein>
    <recommendedName>
        <fullName evidence="2">histidine kinase</fullName>
        <ecNumber evidence="2">2.7.13.3</ecNumber>
    </recommendedName>
</protein>
<keyword evidence="5 8" id="KW-0418">Kinase</keyword>
<dbReference type="EMBL" id="QAOK01000071">
    <property type="protein sequence ID" value="PTQ76343.1"/>
    <property type="molecule type" value="Genomic_DNA"/>
</dbReference>
<dbReference type="InterPro" id="IPR003661">
    <property type="entry name" value="HisK_dim/P_dom"/>
</dbReference>
<dbReference type="EC" id="2.7.13.3" evidence="2"/>
<dbReference type="InterPro" id="IPR036890">
    <property type="entry name" value="HATPase_C_sf"/>
</dbReference>
<dbReference type="Pfam" id="PF00512">
    <property type="entry name" value="HisKA"/>
    <property type="match status" value="1"/>
</dbReference>
<evidence type="ECO:0000256" key="5">
    <source>
        <dbReference type="ARBA" id="ARBA00022777"/>
    </source>
</evidence>
<feature type="domain" description="Histidine kinase" evidence="7">
    <location>
        <begin position="5"/>
        <end position="200"/>
    </location>
</feature>
<dbReference type="CDD" id="cd00082">
    <property type="entry name" value="HisKA"/>
    <property type="match status" value="1"/>
</dbReference>
<dbReference type="Proteomes" id="UP000244152">
    <property type="component" value="Unassembled WGS sequence"/>
</dbReference>
<organism evidence="8 9">
    <name type="scientific">Nitrosospira multiformis</name>
    <dbReference type="NCBI Taxonomy" id="1231"/>
    <lineage>
        <taxon>Bacteria</taxon>
        <taxon>Pseudomonadati</taxon>
        <taxon>Pseudomonadota</taxon>
        <taxon>Betaproteobacteria</taxon>
        <taxon>Nitrosomonadales</taxon>
        <taxon>Nitrosomonadaceae</taxon>
        <taxon>Nitrosospira</taxon>
    </lineage>
</organism>
<dbReference type="Pfam" id="PF02518">
    <property type="entry name" value="HATPase_c"/>
    <property type="match status" value="1"/>
</dbReference>
<keyword evidence="6" id="KW-0902">Two-component regulatory system</keyword>
<dbReference type="InterPro" id="IPR005467">
    <property type="entry name" value="His_kinase_dom"/>
</dbReference>
<evidence type="ECO:0000256" key="4">
    <source>
        <dbReference type="ARBA" id="ARBA00022679"/>
    </source>
</evidence>
<evidence type="ECO:0000256" key="6">
    <source>
        <dbReference type="ARBA" id="ARBA00023012"/>
    </source>
</evidence>
<comment type="caution">
    <text evidence="8">The sequence shown here is derived from an EMBL/GenBank/DDBJ whole genome shotgun (WGS) entry which is preliminary data.</text>
</comment>
<dbReference type="AlphaFoldDB" id="A0A2T5HXN1"/>
<dbReference type="SUPFAM" id="SSF47384">
    <property type="entry name" value="Homodimeric domain of signal transducing histidine kinase"/>
    <property type="match status" value="1"/>
</dbReference>
<gene>
    <name evidence="8" type="ORF">C8R21_1712</name>
</gene>
<dbReference type="InterPro" id="IPR003594">
    <property type="entry name" value="HATPase_dom"/>
</dbReference>
<evidence type="ECO:0000313" key="9">
    <source>
        <dbReference type="Proteomes" id="UP000244152"/>
    </source>
</evidence>
<dbReference type="InterPro" id="IPR036097">
    <property type="entry name" value="HisK_dim/P_sf"/>
</dbReference>
<dbReference type="Gene3D" id="1.10.287.130">
    <property type="match status" value="1"/>
</dbReference>
<dbReference type="SMART" id="SM00388">
    <property type="entry name" value="HisKA"/>
    <property type="match status" value="1"/>
</dbReference>
<evidence type="ECO:0000313" key="8">
    <source>
        <dbReference type="EMBL" id="PTQ76343.1"/>
    </source>
</evidence>
<proteinExistence type="predicted"/>
<dbReference type="GO" id="GO:0005886">
    <property type="term" value="C:plasma membrane"/>
    <property type="evidence" value="ECO:0007669"/>
    <property type="project" value="TreeGrafter"/>
</dbReference>
<dbReference type="PANTHER" id="PTHR45453:SF1">
    <property type="entry name" value="PHOSPHATE REGULON SENSOR PROTEIN PHOR"/>
    <property type="match status" value="1"/>
</dbReference>
<reference evidence="8 9" key="1">
    <citation type="submission" date="2018-04" db="EMBL/GenBank/DDBJ databases">
        <title>Active sludge and wastewater microbial communities from Klosterneuburg, Austria.</title>
        <authorList>
            <person name="Wagner M."/>
        </authorList>
    </citation>
    <scope>NUCLEOTIDE SEQUENCE [LARGE SCALE GENOMIC DNA]</scope>
    <source>
        <strain evidence="8 9">Nl12</strain>
    </source>
</reference>
<dbReference type="InterPro" id="IPR004358">
    <property type="entry name" value="Sig_transdc_His_kin-like_C"/>
</dbReference>
<dbReference type="GO" id="GO:0004721">
    <property type="term" value="F:phosphoprotein phosphatase activity"/>
    <property type="evidence" value="ECO:0007669"/>
    <property type="project" value="TreeGrafter"/>
</dbReference>
<dbReference type="RefSeq" id="WP_107763483.1">
    <property type="nucleotide sequence ID" value="NZ_QAOK01000071.1"/>
</dbReference>
<evidence type="ECO:0000256" key="3">
    <source>
        <dbReference type="ARBA" id="ARBA00022553"/>
    </source>
</evidence>
<evidence type="ECO:0000259" key="7">
    <source>
        <dbReference type="PROSITE" id="PS50109"/>
    </source>
</evidence>
<dbReference type="SMART" id="SM00387">
    <property type="entry name" value="HATPase_c"/>
    <property type="match status" value="1"/>
</dbReference>
<keyword evidence="3" id="KW-0597">Phosphoprotein</keyword>
<comment type="catalytic activity">
    <reaction evidence="1">
        <text>ATP + protein L-histidine = ADP + protein N-phospho-L-histidine.</text>
        <dbReference type="EC" id="2.7.13.3"/>
    </reaction>
</comment>